<dbReference type="Proteomes" id="UP000679126">
    <property type="component" value="Unassembled WGS sequence"/>
</dbReference>
<dbReference type="EMBL" id="JAGHKP010000001">
    <property type="protein sequence ID" value="MBO9152119.1"/>
    <property type="molecule type" value="Genomic_DNA"/>
</dbReference>
<dbReference type="SUPFAM" id="SSF53335">
    <property type="entry name" value="S-adenosyl-L-methionine-dependent methyltransferases"/>
    <property type="match status" value="1"/>
</dbReference>
<proteinExistence type="predicted"/>
<dbReference type="RefSeq" id="WP_209144966.1">
    <property type="nucleotide sequence ID" value="NZ_JAGHKP010000001.1"/>
</dbReference>
<sequence length="266" mass="29494">MANTAEDRARMPEGTQKVLDKRTLVTDNKNLLKYLRPGMHVLDVGCGSGSITKGMAEIVGPEGKVTGIDPGEALIAQAQANYGDVPGLTFQRADIHTFNNGELYDVISSARVLQWLANPIEALGKMRRLLKKDGVLAILDYNHEKISWQPALPPAMRRFYDAFLQWRKDVGFDNHIADNLAEMFHATGFSSVNVEPHMELTQKGDAHFISKAGIWAEVAETRGHQLVKDGYITEAERLAAVEAYNAWLAGEGEQMQLYLLAVEARM</sequence>
<protein>
    <submittedName>
        <fullName evidence="2">Methyltransferase domain-containing protein</fullName>
    </submittedName>
</protein>
<gene>
    <name evidence="2" type="ORF">J7I43_07850</name>
</gene>
<accession>A0ABS3YBS2</accession>
<evidence type="ECO:0000313" key="2">
    <source>
        <dbReference type="EMBL" id="MBO9152119.1"/>
    </source>
</evidence>
<dbReference type="GO" id="GO:0008168">
    <property type="term" value="F:methyltransferase activity"/>
    <property type="evidence" value="ECO:0007669"/>
    <property type="project" value="UniProtKB-KW"/>
</dbReference>
<evidence type="ECO:0000259" key="1">
    <source>
        <dbReference type="Pfam" id="PF13847"/>
    </source>
</evidence>
<feature type="domain" description="Methyltransferase" evidence="1">
    <location>
        <begin position="36"/>
        <end position="144"/>
    </location>
</feature>
<name>A0ABS3YBS2_9BACT</name>
<comment type="caution">
    <text evidence="2">The sequence shown here is derived from an EMBL/GenBank/DDBJ whole genome shotgun (WGS) entry which is preliminary data.</text>
</comment>
<dbReference type="CDD" id="cd02440">
    <property type="entry name" value="AdoMet_MTases"/>
    <property type="match status" value="1"/>
</dbReference>
<keyword evidence="3" id="KW-1185">Reference proteome</keyword>
<dbReference type="Pfam" id="PF13847">
    <property type="entry name" value="Methyltransf_31"/>
    <property type="match status" value="1"/>
</dbReference>
<organism evidence="2 3">
    <name type="scientific">Chitinophaga chungangae</name>
    <dbReference type="NCBI Taxonomy" id="2821488"/>
    <lineage>
        <taxon>Bacteria</taxon>
        <taxon>Pseudomonadati</taxon>
        <taxon>Bacteroidota</taxon>
        <taxon>Chitinophagia</taxon>
        <taxon>Chitinophagales</taxon>
        <taxon>Chitinophagaceae</taxon>
        <taxon>Chitinophaga</taxon>
    </lineage>
</organism>
<dbReference type="GO" id="GO:0032259">
    <property type="term" value="P:methylation"/>
    <property type="evidence" value="ECO:0007669"/>
    <property type="project" value="UniProtKB-KW"/>
</dbReference>
<dbReference type="InterPro" id="IPR029063">
    <property type="entry name" value="SAM-dependent_MTases_sf"/>
</dbReference>
<dbReference type="Gene3D" id="3.40.50.150">
    <property type="entry name" value="Vaccinia Virus protein VP39"/>
    <property type="match status" value="1"/>
</dbReference>
<evidence type="ECO:0000313" key="3">
    <source>
        <dbReference type="Proteomes" id="UP000679126"/>
    </source>
</evidence>
<keyword evidence="2" id="KW-0489">Methyltransferase</keyword>
<dbReference type="InterPro" id="IPR025714">
    <property type="entry name" value="Methyltranfer_dom"/>
</dbReference>
<dbReference type="PANTHER" id="PTHR43861">
    <property type="entry name" value="TRANS-ACONITATE 2-METHYLTRANSFERASE-RELATED"/>
    <property type="match status" value="1"/>
</dbReference>
<keyword evidence="2" id="KW-0808">Transferase</keyword>
<reference evidence="3" key="1">
    <citation type="submission" date="2021-03" db="EMBL/GenBank/DDBJ databases">
        <title>Assistant Professor.</title>
        <authorList>
            <person name="Huq M.A."/>
        </authorList>
    </citation>
    <scope>NUCLEOTIDE SEQUENCE [LARGE SCALE GENOMIC DNA]</scope>
    <source>
        <strain evidence="3">MAH-28</strain>
    </source>
</reference>